<proteinExistence type="predicted"/>
<sequence>MESPYFYIHPFLCIISIQYTEKQKQSFFWLRLLYYHYLYLISNYIYFIFFPYFFLFLLISAIILLQSICDSYQKISKSTSYNTIALCFTPIMKTQVQS</sequence>
<feature type="transmembrane region" description="Helical" evidence="1">
    <location>
        <begin position="44"/>
        <end position="65"/>
    </location>
</feature>
<evidence type="ECO:0008006" key="4">
    <source>
        <dbReference type="Google" id="ProtNLM"/>
    </source>
</evidence>
<comment type="caution">
    <text evidence="2">The sequence shown here is derived from an EMBL/GenBank/DDBJ whole genome shotgun (WGS) entry which is preliminary data.</text>
</comment>
<dbReference type="EMBL" id="CAJJDN010000157">
    <property type="protein sequence ID" value="CAD8125221.1"/>
    <property type="molecule type" value="Genomic_DNA"/>
</dbReference>
<reference evidence="2" key="1">
    <citation type="submission" date="2021-01" db="EMBL/GenBank/DDBJ databases">
        <authorList>
            <consortium name="Genoscope - CEA"/>
            <person name="William W."/>
        </authorList>
    </citation>
    <scope>NUCLEOTIDE SEQUENCE</scope>
</reference>
<keyword evidence="1" id="KW-0472">Membrane</keyword>
<name>A0A8S1RAG5_9CILI</name>
<keyword evidence="1" id="KW-0812">Transmembrane</keyword>
<dbReference type="AlphaFoldDB" id="A0A8S1RAG5"/>
<keyword evidence="1" id="KW-1133">Transmembrane helix</keyword>
<evidence type="ECO:0000313" key="3">
    <source>
        <dbReference type="Proteomes" id="UP000692954"/>
    </source>
</evidence>
<keyword evidence="3" id="KW-1185">Reference proteome</keyword>
<accession>A0A8S1RAG5</accession>
<evidence type="ECO:0000256" key="1">
    <source>
        <dbReference type="SAM" id="Phobius"/>
    </source>
</evidence>
<evidence type="ECO:0000313" key="2">
    <source>
        <dbReference type="EMBL" id="CAD8125221.1"/>
    </source>
</evidence>
<dbReference type="Proteomes" id="UP000692954">
    <property type="component" value="Unassembled WGS sequence"/>
</dbReference>
<organism evidence="2 3">
    <name type="scientific">Paramecium sonneborni</name>
    <dbReference type="NCBI Taxonomy" id="65129"/>
    <lineage>
        <taxon>Eukaryota</taxon>
        <taxon>Sar</taxon>
        <taxon>Alveolata</taxon>
        <taxon>Ciliophora</taxon>
        <taxon>Intramacronucleata</taxon>
        <taxon>Oligohymenophorea</taxon>
        <taxon>Peniculida</taxon>
        <taxon>Parameciidae</taxon>
        <taxon>Paramecium</taxon>
    </lineage>
</organism>
<gene>
    <name evidence="2" type="ORF">PSON_ATCC_30995.1.T1570056</name>
</gene>
<protein>
    <recommendedName>
        <fullName evidence="4">Transmembrane protein</fullName>
    </recommendedName>
</protein>